<dbReference type="PANTHER" id="PTHR33478">
    <property type="entry name" value="EXTRACELLULAR METALLOPROTEINASE MEP"/>
    <property type="match status" value="1"/>
</dbReference>
<evidence type="ECO:0000256" key="5">
    <source>
        <dbReference type="ARBA" id="ARBA00022670"/>
    </source>
</evidence>
<dbReference type="GO" id="GO:0005615">
    <property type="term" value="C:extracellular space"/>
    <property type="evidence" value="ECO:0007669"/>
    <property type="project" value="InterPro"/>
</dbReference>
<evidence type="ECO:0008006" key="14">
    <source>
        <dbReference type="Google" id="ProtNLM"/>
    </source>
</evidence>
<keyword evidence="7" id="KW-0378">Hydrolase</keyword>
<dbReference type="Gene3D" id="3.10.170.10">
    <property type="match status" value="1"/>
</dbReference>
<evidence type="ECO:0000256" key="9">
    <source>
        <dbReference type="ARBA" id="ARBA00023049"/>
    </source>
</evidence>
<keyword evidence="6" id="KW-0479">Metal-binding</keyword>
<keyword evidence="9" id="KW-0482">Metalloprotease</keyword>
<evidence type="ECO:0000313" key="12">
    <source>
        <dbReference type="EMBL" id="MBA8889263.1"/>
    </source>
</evidence>
<feature type="chain" id="PRO_5032934208" description="Fungalysin metallopeptidase (M36)" evidence="11">
    <location>
        <begin position="28"/>
        <end position="1044"/>
    </location>
</feature>
<keyword evidence="8" id="KW-0862">Zinc</keyword>
<evidence type="ECO:0000256" key="7">
    <source>
        <dbReference type="ARBA" id="ARBA00022801"/>
    </source>
</evidence>
<dbReference type="GO" id="GO:0004222">
    <property type="term" value="F:metalloendopeptidase activity"/>
    <property type="evidence" value="ECO:0007669"/>
    <property type="project" value="InterPro"/>
</dbReference>
<dbReference type="EMBL" id="JACGXL010000006">
    <property type="protein sequence ID" value="MBA8889263.1"/>
    <property type="molecule type" value="Genomic_DNA"/>
</dbReference>
<name>A0A839F2K4_9GAMM</name>
<dbReference type="Gene3D" id="1.10.390.10">
    <property type="entry name" value="Neutral Protease Domain 2"/>
    <property type="match status" value="1"/>
</dbReference>
<protein>
    <recommendedName>
        <fullName evidence="14">Fungalysin metallopeptidase (M36)</fullName>
    </recommendedName>
</protein>
<evidence type="ECO:0000256" key="4">
    <source>
        <dbReference type="ARBA" id="ARBA00022525"/>
    </source>
</evidence>
<dbReference type="InterPro" id="IPR001842">
    <property type="entry name" value="Peptidase_M36"/>
</dbReference>
<keyword evidence="5" id="KW-0645">Protease</keyword>
<dbReference type="AlphaFoldDB" id="A0A839F2K4"/>
<evidence type="ECO:0000256" key="10">
    <source>
        <dbReference type="ARBA" id="ARBA00023145"/>
    </source>
</evidence>
<sequence length="1044" mass="112422">MQSPDRFARRRSWPLALVLACAQGAIAAPYAANARFEPLHLESQRGWLDADADTAAPKATPAEPRGASRDAIVAAAQRALAGDAKASAADAPTVAARVHATRYGPYVVQFPQAVDGIEVYGARVAVLLDRALEPKAIGGSRSPHAATAYARGFHGDPLRALRIAAGAIDGLLAASPMRELDGDRAGATRYAIERSPTFVPNRAASVKPVWYPARDALLPAYRIEIVGHRPGVGRLDARALIVSADDDRILSSTDLVHDLVPFSYRVFANADGVPYVDPYGFTNPYPTRLPSGYLPDVPAPMNVVTASHAGISTGDPWLADDATETSGNNVDAFFNADLVDADGYCTYASDEQFRPEEGDFRAPASGPHAFDYAYDANDTLNDFVQCDGDGLPQPIPTTSPQLDAKIVQAFYATNWLHDLFYDLGYDEQAGNMQVDNYGRGGIGGDPLLVSAAYAGTFTLVSEDDGNTNGALFLGANVYSRSNRDVSALDFGVLAHEWSHTMFGRLTRMSYAGQQGALNEGIADFVGLLLSVRAEDRDAMPDRPPFYGNYAIGAYMNRDYDFPRDPFPAAGSPGHPDDTYYHGIRRFPHSADLAINPLTFAAIGMDHPLPDSLRGYDWKLRSLTNAEIHTAGEVWTEALWQCSRGMLAAAAPSRFEATRNRFLADLVASLKLIPADADYLEARNALLAVIRADSEADYRRCRSGFAERGLGAGAVAPDRYSVDLRGAIESFADAERALGIVDAQLVEADGDGDGVLDRGETGVLRVTLQNTGFSPLGAVRVKVRARAGDYVFPHGAVENFIALAPGERHTAEFDVRVQSRAGAVELPLAIDAGDRSHGEAQAHRDAAFRVNYDLVLDRSVDTLAAAPTFAADWTSGLGESDAPDYCYVYCGTHWHRDAYANRPAYVIGDVHAAIDAHLATRPFTVSASAPLRVVVRHDYAFDRLPADTRARPGSGTLEVSVDGGEWTEADAYLVAGSATFAGTSSGWHDDMLDFGTSLAGHVVQLRWHARIDAGYFEHFSHWAIARVEIQGAAQPMFSRVVADAH</sequence>
<keyword evidence="10" id="KW-0865">Zymogen</keyword>
<gene>
    <name evidence="12" type="ORF">FHW12_003506</name>
</gene>
<evidence type="ECO:0000256" key="6">
    <source>
        <dbReference type="ARBA" id="ARBA00022723"/>
    </source>
</evidence>
<organism evidence="12 13">
    <name type="scientific">Dokdonella fugitiva</name>
    <dbReference type="NCBI Taxonomy" id="328517"/>
    <lineage>
        <taxon>Bacteria</taxon>
        <taxon>Pseudomonadati</taxon>
        <taxon>Pseudomonadota</taxon>
        <taxon>Gammaproteobacteria</taxon>
        <taxon>Lysobacterales</taxon>
        <taxon>Rhodanobacteraceae</taxon>
        <taxon>Dokdonella</taxon>
    </lineage>
</organism>
<evidence type="ECO:0000256" key="8">
    <source>
        <dbReference type="ARBA" id="ARBA00022833"/>
    </source>
</evidence>
<keyword evidence="13" id="KW-1185">Reference proteome</keyword>
<dbReference type="SUPFAM" id="SSF55486">
    <property type="entry name" value="Metalloproteases ('zincins'), catalytic domain"/>
    <property type="match status" value="1"/>
</dbReference>
<dbReference type="Proteomes" id="UP000550401">
    <property type="component" value="Unassembled WGS sequence"/>
</dbReference>
<dbReference type="Pfam" id="PF02128">
    <property type="entry name" value="Peptidase_M36"/>
    <property type="match status" value="1"/>
</dbReference>
<keyword evidence="11" id="KW-0732">Signal</keyword>
<dbReference type="GO" id="GO:0008270">
    <property type="term" value="F:zinc ion binding"/>
    <property type="evidence" value="ECO:0007669"/>
    <property type="project" value="InterPro"/>
</dbReference>
<proteinExistence type="inferred from homology"/>
<dbReference type="GO" id="GO:0006508">
    <property type="term" value="P:proteolysis"/>
    <property type="evidence" value="ECO:0007669"/>
    <property type="project" value="UniProtKB-KW"/>
</dbReference>
<comment type="subcellular location">
    <subcellularLocation>
        <location evidence="2">Secreted</location>
    </subcellularLocation>
</comment>
<comment type="similarity">
    <text evidence="3">Belongs to the peptidase M36 family.</text>
</comment>
<dbReference type="InterPro" id="IPR050371">
    <property type="entry name" value="Fungal_virulence_M36"/>
</dbReference>
<dbReference type="RefSeq" id="WP_182532306.1">
    <property type="nucleotide sequence ID" value="NZ_JACGXL010000006.1"/>
</dbReference>
<feature type="signal peptide" evidence="11">
    <location>
        <begin position="1"/>
        <end position="27"/>
    </location>
</feature>
<dbReference type="PANTHER" id="PTHR33478:SF1">
    <property type="entry name" value="EXTRACELLULAR METALLOPROTEINASE MEP"/>
    <property type="match status" value="1"/>
</dbReference>
<evidence type="ECO:0000256" key="11">
    <source>
        <dbReference type="SAM" id="SignalP"/>
    </source>
</evidence>
<comment type="cofactor">
    <cofactor evidence="1">
        <name>Zn(2+)</name>
        <dbReference type="ChEBI" id="CHEBI:29105"/>
    </cofactor>
</comment>
<comment type="caution">
    <text evidence="12">The sequence shown here is derived from an EMBL/GenBank/DDBJ whole genome shotgun (WGS) entry which is preliminary data.</text>
</comment>
<reference evidence="12 13" key="1">
    <citation type="submission" date="2020-07" db="EMBL/GenBank/DDBJ databases">
        <title>Genomic Encyclopedia of Type Strains, Phase IV (KMG-V): Genome sequencing to study the core and pangenomes of soil and plant-associated prokaryotes.</title>
        <authorList>
            <person name="Whitman W."/>
        </authorList>
    </citation>
    <scope>NUCLEOTIDE SEQUENCE [LARGE SCALE GENOMIC DNA]</scope>
    <source>
        <strain evidence="12 13">RH2WT43</strain>
    </source>
</reference>
<evidence type="ECO:0000256" key="1">
    <source>
        <dbReference type="ARBA" id="ARBA00001947"/>
    </source>
</evidence>
<dbReference type="InterPro" id="IPR027268">
    <property type="entry name" value="Peptidase_M4/M1_CTD_sf"/>
</dbReference>
<evidence type="ECO:0000256" key="2">
    <source>
        <dbReference type="ARBA" id="ARBA00004613"/>
    </source>
</evidence>
<keyword evidence="4" id="KW-0964">Secreted</keyword>
<accession>A0A839F2K4</accession>
<evidence type="ECO:0000313" key="13">
    <source>
        <dbReference type="Proteomes" id="UP000550401"/>
    </source>
</evidence>
<evidence type="ECO:0000256" key="3">
    <source>
        <dbReference type="ARBA" id="ARBA00006006"/>
    </source>
</evidence>